<dbReference type="Proteomes" id="UP000198394">
    <property type="component" value="Unassembled WGS sequence"/>
</dbReference>
<sequence>MIIASNIEEIENAFDFTDSIITGVKWVNHLTDLSISVDYYWDIQDGKSETRELTLVFKDCLKAEFSMPSKFTQLSKDEINVNSWFTIVLFERVYNSRQTNMGLHHINIYTFDYTHPWVKILCKEVILEQK</sequence>
<gene>
    <name evidence="1" type="ORF">B9L23_00485</name>
</gene>
<dbReference type="RefSeq" id="WP_089096706.1">
    <property type="nucleotide sequence ID" value="NZ_NDYL01000001.1"/>
</dbReference>
<name>A0A226QNS4_9BACL</name>
<dbReference type="AlphaFoldDB" id="A0A226QNS4"/>
<protein>
    <submittedName>
        <fullName evidence="1">Uncharacterized protein</fullName>
    </submittedName>
</protein>
<dbReference type="EMBL" id="NDYL01000001">
    <property type="protein sequence ID" value="OXB93508.1"/>
    <property type="molecule type" value="Genomic_DNA"/>
</dbReference>
<comment type="caution">
    <text evidence="1">The sequence shown here is derived from an EMBL/GenBank/DDBJ whole genome shotgun (WGS) entry which is preliminary data.</text>
</comment>
<evidence type="ECO:0000313" key="1">
    <source>
        <dbReference type="EMBL" id="OXB93508.1"/>
    </source>
</evidence>
<proteinExistence type="predicted"/>
<keyword evidence="2" id="KW-1185">Reference proteome</keyword>
<reference evidence="1 2" key="1">
    <citation type="submission" date="2017-04" db="EMBL/GenBank/DDBJ databases">
        <title>The genome sequence of Parageobacillus galactosidasius DSM 18751.</title>
        <authorList>
            <person name="Ramaloko W.T."/>
            <person name="Koen N."/>
            <person name="Polliack S."/>
            <person name="Aliyu H."/>
            <person name="Lebre P."/>
            <person name="Mohr T."/>
            <person name="Oswald F."/>
            <person name="Zwick M."/>
            <person name="Neumann A."/>
            <person name="Syldatk C."/>
            <person name="Cowan D."/>
            <person name="De Maayer P."/>
        </authorList>
    </citation>
    <scope>NUCLEOTIDE SEQUENCE [LARGE SCALE GENOMIC DNA]</scope>
    <source>
        <strain evidence="1 2">DSM 18751</strain>
    </source>
</reference>
<organism evidence="1 2">
    <name type="scientific">Parageobacillus galactosidasius</name>
    <dbReference type="NCBI Taxonomy" id="883812"/>
    <lineage>
        <taxon>Bacteria</taxon>
        <taxon>Bacillati</taxon>
        <taxon>Bacillota</taxon>
        <taxon>Bacilli</taxon>
        <taxon>Bacillales</taxon>
        <taxon>Anoxybacillaceae</taxon>
        <taxon>Parageobacillus</taxon>
    </lineage>
</organism>
<accession>A0A226QNS4</accession>
<evidence type="ECO:0000313" key="2">
    <source>
        <dbReference type="Proteomes" id="UP000198394"/>
    </source>
</evidence>